<sequence length="61" mass="6783">MRERVRAIPVDHEGHLLTIKRIKPEQMPYRVLPGGGVEDSDTSLEAALKSELREEAGLDDG</sequence>
<evidence type="ECO:0000313" key="3">
    <source>
        <dbReference type="Proteomes" id="UP000199202"/>
    </source>
</evidence>
<dbReference type="Pfam" id="PF00293">
    <property type="entry name" value="NUDIX"/>
    <property type="match status" value="1"/>
</dbReference>
<dbReference type="EMBL" id="FNDJ01000002">
    <property type="protein sequence ID" value="SDH37244.1"/>
    <property type="molecule type" value="Genomic_DNA"/>
</dbReference>
<dbReference type="STRING" id="633440.SAMN05421869_102131"/>
<organism evidence="2 3">
    <name type="scientific">Nonomuraea jiangxiensis</name>
    <dbReference type="NCBI Taxonomy" id="633440"/>
    <lineage>
        <taxon>Bacteria</taxon>
        <taxon>Bacillati</taxon>
        <taxon>Actinomycetota</taxon>
        <taxon>Actinomycetes</taxon>
        <taxon>Streptosporangiales</taxon>
        <taxon>Streptosporangiaceae</taxon>
        <taxon>Nonomuraea</taxon>
    </lineage>
</organism>
<dbReference type="Proteomes" id="UP000199202">
    <property type="component" value="Unassembled WGS sequence"/>
</dbReference>
<name>A0A1G8BVT7_9ACTN</name>
<dbReference type="RefSeq" id="WP_218135589.1">
    <property type="nucleotide sequence ID" value="NZ_FNDJ01000002.1"/>
</dbReference>
<keyword evidence="3" id="KW-1185">Reference proteome</keyword>
<evidence type="ECO:0000259" key="1">
    <source>
        <dbReference type="PROSITE" id="PS51462"/>
    </source>
</evidence>
<protein>
    <submittedName>
        <fullName evidence="2">NUDIX domain-containing protein</fullName>
    </submittedName>
</protein>
<dbReference type="InterPro" id="IPR015797">
    <property type="entry name" value="NUDIX_hydrolase-like_dom_sf"/>
</dbReference>
<dbReference type="PROSITE" id="PS51462">
    <property type="entry name" value="NUDIX"/>
    <property type="match status" value="1"/>
</dbReference>
<reference evidence="2 3" key="1">
    <citation type="submission" date="2016-10" db="EMBL/GenBank/DDBJ databases">
        <authorList>
            <person name="de Groot N.N."/>
        </authorList>
    </citation>
    <scope>NUCLEOTIDE SEQUENCE [LARGE SCALE GENOMIC DNA]</scope>
    <source>
        <strain evidence="2 3">CGMCC 4.6533</strain>
    </source>
</reference>
<dbReference type="InterPro" id="IPR000086">
    <property type="entry name" value="NUDIX_hydrolase_dom"/>
</dbReference>
<accession>A0A1G8BVT7</accession>
<evidence type="ECO:0000313" key="2">
    <source>
        <dbReference type="EMBL" id="SDH37244.1"/>
    </source>
</evidence>
<dbReference type="AlphaFoldDB" id="A0A1G8BVT7"/>
<dbReference type="SUPFAM" id="SSF55811">
    <property type="entry name" value="Nudix"/>
    <property type="match status" value="1"/>
</dbReference>
<dbReference type="Gene3D" id="3.90.79.10">
    <property type="entry name" value="Nucleoside Triphosphate Pyrophosphohydrolase"/>
    <property type="match status" value="1"/>
</dbReference>
<feature type="domain" description="Nudix hydrolase" evidence="1">
    <location>
        <begin position="1"/>
        <end position="61"/>
    </location>
</feature>
<proteinExistence type="predicted"/>
<gene>
    <name evidence="2" type="ORF">SAMN05421869_102131</name>
</gene>